<feature type="transmembrane region" description="Helical" evidence="1">
    <location>
        <begin position="115"/>
        <end position="137"/>
    </location>
</feature>
<dbReference type="InterPro" id="IPR050400">
    <property type="entry name" value="Bact_Cytoskel_RodZ"/>
</dbReference>
<dbReference type="SMART" id="SM00530">
    <property type="entry name" value="HTH_XRE"/>
    <property type="match status" value="1"/>
</dbReference>
<dbReference type="SUPFAM" id="SSF47413">
    <property type="entry name" value="lambda repressor-like DNA-binding domains"/>
    <property type="match status" value="1"/>
</dbReference>
<gene>
    <name evidence="3" type="ORF">HJ583_003095</name>
</gene>
<comment type="caution">
    <text evidence="3">The sequence shown here is derived from an EMBL/GenBank/DDBJ whole genome shotgun (WGS) entry which is preliminary data.</text>
</comment>
<dbReference type="EMBL" id="JABCSC020000001">
    <property type="protein sequence ID" value="NSL54003.1"/>
    <property type="molecule type" value="Genomic_DNA"/>
</dbReference>
<dbReference type="RefSeq" id="WP_170020392.1">
    <property type="nucleotide sequence ID" value="NZ_JABCSC020000001.1"/>
</dbReference>
<sequence>MSEQIQEAAQTAAENLWAQLRAAREARGLSLGQVSDQLKLTVRQLEAIERGDLSALPGSTFARGFVRNYARFLGLDADVFLRAGESSEAPAVAELPEQMITPSLGRMPSPGNPRYSALPIAALVLVLAVVLGAGWHYGWLEAREETALLKASQEEVSVPVVEASPAASEPLAESSVPAPQLEASAPASVVAAVVSVVQSAPQPVMPAAQSIPLATPSAVQSVPVRVTQSAPAAIAPAASGPAVGGLPRMTLSFEGDSWVEVRDASGQIVFSRLNQAGGLQEVQGQAPFDLVIGNAGKVKLSWKGRPVDLAPLIRGDVARVKLQ</sequence>
<dbReference type="InterPro" id="IPR025194">
    <property type="entry name" value="RodZ-like_C"/>
</dbReference>
<keyword evidence="1" id="KW-0812">Transmembrane</keyword>
<dbReference type="CDD" id="cd00093">
    <property type="entry name" value="HTH_XRE"/>
    <property type="match status" value="1"/>
</dbReference>
<evidence type="ECO:0000313" key="4">
    <source>
        <dbReference type="Proteomes" id="UP000778523"/>
    </source>
</evidence>
<feature type="domain" description="HTH cro/C1-type" evidence="2">
    <location>
        <begin position="20"/>
        <end position="51"/>
    </location>
</feature>
<dbReference type="InterPro" id="IPR010982">
    <property type="entry name" value="Lambda_DNA-bd_dom_sf"/>
</dbReference>
<proteinExistence type="predicted"/>
<name>A0ABX2ICD6_9RHOO</name>
<dbReference type="Gene3D" id="1.10.260.40">
    <property type="entry name" value="lambda repressor-like DNA-binding domains"/>
    <property type="match status" value="1"/>
</dbReference>
<protein>
    <submittedName>
        <fullName evidence="3">Helix-turn-helix domain-containing protein</fullName>
    </submittedName>
</protein>
<reference evidence="3 4" key="1">
    <citation type="submission" date="2020-06" db="EMBL/GenBank/DDBJ databases">
        <title>Draft genome of Uliginosibacterium sp. IMCC34675.</title>
        <authorList>
            <person name="Song J."/>
        </authorList>
    </citation>
    <scope>NUCLEOTIDE SEQUENCE [LARGE SCALE GENOMIC DNA]</scope>
    <source>
        <strain evidence="3 4">IMCC34675</strain>
    </source>
</reference>
<keyword evidence="1" id="KW-1133">Transmembrane helix</keyword>
<keyword evidence="1" id="KW-0472">Membrane</keyword>
<keyword evidence="4" id="KW-1185">Reference proteome</keyword>
<dbReference type="InterPro" id="IPR001387">
    <property type="entry name" value="Cro/C1-type_HTH"/>
</dbReference>
<dbReference type="PROSITE" id="PS50943">
    <property type="entry name" value="HTH_CROC1"/>
    <property type="match status" value="1"/>
</dbReference>
<dbReference type="PANTHER" id="PTHR34475:SF1">
    <property type="entry name" value="CYTOSKELETON PROTEIN RODZ"/>
    <property type="match status" value="1"/>
</dbReference>
<evidence type="ECO:0000313" key="3">
    <source>
        <dbReference type="EMBL" id="NSL54003.1"/>
    </source>
</evidence>
<dbReference type="Pfam" id="PF13413">
    <property type="entry name" value="HTH_25"/>
    <property type="match status" value="1"/>
</dbReference>
<dbReference type="Pfam" id="PF13464">
    <property type="entry name" value="RodZ_C"/>
    <property type="match status" value="1"/>
</dbReference>
<accession>A0ABX2ICD6</accession>
<evidence type="ECO:0000256" key="1">
    <source>
        <dbReference type="SAM" id="Phobius"/>
    </source>
</evidence>
<organism evidence="3 4">
    <name type="scientific">Uliginosibacterium aquaticum</name>
    <dbReference type="NCBI Taxonomy" id="2731212"/>
    <lineage>
        <taxon>Bacteria</taxon>
        <taxon>Pseudomonadati</taxon>
        <taxon>Pseudomonadota</taxon>
        <taxon>Betaproteobacteria</taxon>
        <taxon>Rhodocyclales</taxon>
        <taxon>Zoogloeaceae</taxon>
        <taxon>Uliginosibacterium</taxon>
    </lineage>
</organism>
<evidence type="ECO:0000259" key="2">
    <source>
        <dbReference type="PROSITE" id="PS50943"/>
    </source>
</evidence>
<dbReference type="PANTHER" id="PTHR34475">
    <property type="match status" value="1"/>
</dbReference>
<dbReference type="Proteomes" id="UP000778523">
    <property type="component" value="Unassembled WGS sequence"/>
</dbReference>